<protein>
    <submittedName>
        <fullName evidence="2">Molybdate transport system substrate-binding protein</fullName>
    </submittedName>
</protein>
<evidence type="ECO:0000313" key="2">
    <source>
        <dbReference type="EMBL" id="SMC30301.1"/>
    </source>
</evidence>
<dbReference type="RefSeq" id="WP_084281937.1">
    <property type="nucleotide sequence ID" value="NZ_FWXJ01000001.1"/>
</dbReference>
<dbReference type="GO" id="GO:0030973">
    <property type="term" value="F:molybdate ion binding"/>
    <property type="evidence" value="ECO:0007669"/>
    <property type="project" value="TreeGrafter"/>
</dbReference>
<feature type="chain" id="PRO_5013048756" evidence="1">
    <location>
        <begin position="27"/>
        <end position="253"/>
    </location>
</feature>
<dbReference type="Gene3D" id="3.40.190.10">
    <property type="entry name" value="Periplasmic binding protein-like II"/>
    <property type="match status" value="2"/>
</dbReference>
<feature type="signal peptide" evidence="1">
    <location>
        <begin position="1"/>
        <end position="26"/>
    </location>
</feature>
<name>A0A1W1Y3B0_9BURK</name>
<dbReference type="AlphaFoldDB" id="A0A1W1Y3B0"/>
<dbReference type="PANTHER" id="PTHR30632:SF11">
    <property type="entry name" value="BLR4797 PROTEIN"/>
    <property type="match status" value="1"/>
</dbReference>
<dbReference type="GO" id="GO:0015689">
    <property type="term" value="P:molybdate ion transport"/>
    <property type="evidence" value="ECO:0007669"/>
    <property type="project" value="TreeGrafter"/>
</dbReference>
<reference evidence="2 3" key="1">
    <citation type="submission" date="2017-04" db="EMBL/GenBank/DDBJ databases">
        <authorList>
            <person name="Afonso C.L."/>
            <person name="Miller P.J."/>
            <person name="Scott M.A."/>
            <person name="Spackman E."/>
            <person name="Goraichik I."/>
            <person name="Dimitrov K.M."/>
            <person name="Suarez D.L."/>
            <person name="Swayne D.E."/>
        </authorList>
    </citation>
    <scope>NUCLEOTIDE SEQUENCE [LARGE SCALE GENOMIC DNA]</scope>
    <source>
        <strain evidence="2 3">VK13</strain>
    </source>
</reference>
<dbReference type="InterPro" id="IPR050682">
    <property type="entry name" value="ModA/WtpA"/>
</dbReference>
<dbReference type="OrthoDB" id="8216219at2"/>
<organism evidence="2 3">
    <name type="scientific">Polynucleobacter kasalickyi</name>
    <dbReference type="NCBI Taxonomy" id="1938817"/>
    <lineage>
        <taxon>Bacteria</taxon>
        <taxon>Pseudomonadati</taxon>
        <taxon>Pseudomonadota</taxon>
        <taxon>Betaproteobacteria</taxon>
        <taxon>Burkholderiales</taxon>
        <taxon>Burkholderiaceae</taxon>
        <taxon>Polynucleobacter</taxon>
    </lineage>
</organism>
<dbReference type="EMBL" id="FWXJ01000001">
    <property type="protein sequence ID" value="SMC30301.1"/>
    <property type="molecule type" value="Genomic_DNA"/>
</dbReference>
<gene>
    <name evidence="2" type="ORF">SAMN06296008_101141</name>
</gene>
<proteinExistence type="predicted"/>
<sequence length="253" mass="27653">MSHRILKMLGALSFCLLGTLSQTIMAADLNVMASVAFKEAYLEMQPEFEKITGKKINTLWLPTVEIMNRLKAGEKFDLVIMSSINVEQLMKEGKLLNGTRQDYVKSAIGVGIPKGAKKPDLSTAQSTKEALLNAKSVGYSTGPSGVYLAALFDRMGIAEALKPKLKIVQGEPVGALVERGEIEIALQQIPEILSVPKIDYAGPLPAELNSTTIFSFVLMDTPKSKDLVLAWMDFLRTPKAVPIIKKYGLNPAW</sequence>
<evidence type="ECO:0000256" key="1">
    <source>
        <dbReference type="SAM" id="SignalP"/>
    </source>
</evidence>
<evidence type="ECO:0000313" key="3">
    <source>
        <dbReference type="Proteomes" id="UP000192708"/>
    </source>
</evidence>
<keyword evidence="1" id="KW-0732">Signal</keyword>
<dbReference type="PANTHER" id="PTHR30632">
    <property type="entry name" value="MOLYBDATE-BINDING PERIPLASMIC PROTEIN"/>
    <property type="match status" value="1"/>
</dbReference>
<dbReference type="Pfam" id="PF13531">
    <property type="entry name" value="SBP_bac_11"/>
    <property type="match status" value="1"/>
</dbReference>
<dbReference type="SUPFAM" id="SSF53850">
    <property type="entry name" value="Periplasmic binding protein-like II"/>
    <property type="match status" value="1"/>
</dbReference>
<keyword evidence="3" id="KW-1185">Reference proteome</keyword>
<accession>A0A1W1Y3B0</accession>
<dbReference type="STRING" id="1938817.SAMN06296008_101141"/>
<dbReference type="Proteomes" id="UP000192708">
    <property type="component" value="Unassembled WGS sequence"/>
</dbReference>